<dbReference type="EMBL" id="JADIMG010000097">
    <property type="protein sequence ID" value="MBO8460765.1"/>
    <property type="molecule type" value="Genomic_DNA"/>
</dbReference>
<keyword evidence="3" id="KW-0675">Receptor</keyword>
<dbReference type="Gene3D" id="2.60.40.1120">
    <property type="entry name" value="Carboxypeptidase-like, regulatory domain"/>
    <property type="match status" value="1"/>
</dbReference>
<feature type="domain" description="TonB-dependent receptor plug" evidence="2">
    <location>
        <begin position="126"/>
        <end position="261"/>
    </location>
</feature>
<evidence type="ECO:0000259" key="2">
    <source>
        <dbReference type="Pfam" id="PF07715"/>
    </source>
</evidence>
<keyword evidence="1" id="KW-0732">Signal</keyword>
<reference evidence="3" key="1">
    <citation type="submission" date="2020-10" db="EMBL/GenBank/DDBJ databases">
        <authorList>
            <person name="Gilroy R."/>
        </authorList>
    </citation>
    <scope>NUCLEOTIDE SEQUENCE</scope>
    <source>
        <strain evidence="3">G3-3990</strain>
    </source>
</reference>
<dbReference type="AlphaFoldDB" id="A0A9D9HVH1"/>
<organism evidence="3 4">
    <name type="scientific">Candidatus Gallipaludibacter merdavium</name>
    <dbReference type="NCBI Taxonomy" id="2840839"/>
    <lineage>
        <taxon>Bacteria</taxon>
        <taxon>Pseudomonadati</taxon>
        <taxon>Bacteroidota</taxon>
        <taxon>Bacteroidia</taxon>
        <taxon>Bacteroidales</taxon>
        <taxon>Candidatus Gallipaludibacter</taxon>
    </lineage>
</organism>
<dbReference type="InterPro" id="IPR008969">
    <property type="entry name" value="CarboxyPept-like_regulatory"/>
</dbReference>
<sequence>MKRRILIIGILVICLSSMLEAQTLPLYNLQIALRDVQDGTLVTDAAVYLQTEDKGKTYGTVSDAEGNAKLTLPQGNYELYVSHLLYKPYASPLHVTADTLLVLQLEKQVQVLREVEVKASESRGLSSSSMISREAMQHLQPTSLADLMELLPGGMAQDPNMTSAGTITLRETGSLNANGAKSQQADYATHALGTLFLVDGAPINTDANLQYTPQSSSNSTESTRDITNKGVDMRTISTDDIEKVEIIRGIPSVVYGNLTSGVVNITKVRRPTKLSLRFKADSKSMLVSAGKGFALDSTGKKVLNVDANVLNAYADPRNTLENYKRATFSGRYTAQQTLGAVWLKYSPALNYTGSFDNYKEDPDLNYGGIDTYQSYFQNISLSMGLQLRVPSSTFFKGLDINASASQQFDRLERTKLVSPDRVGIAPASSEEGEQDAHLIFGEYIADYVVDGKPFSSFLKATAHFQFNTGILKQNVRIGSEWNLSKNFGEGALYDLSRPLSASGWGSRPRAYNTIPALQNLAFYAEDELTFHLSNHVLEARTGLRGTALPGLSELYAMHGKVYLDPRVNLQWTLPAFSSKAVKVSFSGGVGRTSRMPTLNYLYPDPSYYDILQLAYYSQNNPQENSRYYILSYKQDATNYDLEPARNLKWEVRTDWEMMGNRLWVCFFMEKLSSGFRYSNRYDSYAFKDYDETAISDAALDGPPQLENVPYTERKKLAGYRFVENGSRQDKMGVEFELALKRIRVLRTAFTFSGAWFRSIYSNSRPMYYAQSGVYGDRVLSEYYVGLYDWNDGRINEQFSTNLLMDTQIPEWGLIFSASVQAMWYVSTQRMQQNGTPYMYKSYLDGLDHPYTPEAVASDPILLNHLYYSVPEAAYNRYTIPPALYVNLKITKKVKDMMTMAIFVNKLFDYTPDFERNGILIRRNVTPYFGMEMTWTI</sequence>
<dbReference type="GO" id="GO:0015344">
    <property type="term" value="F:siderophore uptake transmembrane transporter activity"/>
    <property type="evidence" value="ECO:0007669"/>
    <property type="project" value="TreeGrafter"/>
</dbReference>
<dbReference type="GO" id="GO:0044718">
    <property type="term" value="P:siderophore transmembrane transport"/>
    <property type="evidence" value="ECO:0007669"/>
    <property type="project" value="TreeGrafter"/>
</dbReference>
<name>A0A9D9HVH1_9BACT</name>
<dbReference type="GO" id="GO:0009279">
    <property type="term" value="C:cell outer membrane"/>
    <property type="evidence" value="ECO:0007669"/>
    <property type="project" value="TreeGrafter"/>
</dbReference>
<reference evidence="3" key="2">
    <citation type="journal article" date="2021" name="PeerJ">
        <title>Extensive microbial diversity within the chicken gut microbiome revealed by metagenomics and culture.</title>
        <authorList>
            <person name="Gilroy R."/>
            <person name="Ravi A."/>
            <person name="Getino M."/>
            <person name="Pursley I."/>
            <person name="Horton D.L."/>
            <person name="Alikhan N.F."/>
            <person name="Baker D."/>
            <person name="Gharbi K."/>
            <person name="Hall N."/>
            <person name="Watson M."/>
            <person name="Adriaenssens E.M."/>
            <person name="Foster-Nyarko E."/>
            <person name="Jarju S."/>
            <person name="Secka A."/>
            <person name="Antonio M."/>
            <person name="Oren A."/>
            <person name="Chaudhuri R.R."/>
            <person name="La Ragione R."/>
            <person name="Hildebrand F."/>
            <person name="Pallen M.J."/>
        </authorList>
    </citation>
    <scope>NUCLEOTIDE SEQUENCE</scope>
    <source>
        <strain evidence="3">G3-3990</strain>
    </source>
</reference>
<dbReference type="SUPFAM" id="SSF56935">
    <property type="entry name" value="Porins"/>
    <property type="match status" value="1"/>
</dbReference>
<dbReference type="InterPro" id="IPR037066">
    <property type="entry name" value="Plug_dom_sf"/>
</dbReference>
<dbReference type="PANTHER" id="PTHR30069:SF29">
    <property type="entry name" value="HEMOGLOBIN AND HEMOGLOBIN-HAPTOGLOBIN-BINDING PROTEIN 1-RELATED"/>
    <property type="match status" value="1"/>
</dbReference>
<gene>
    <name evidence="3" type="ORF">IAA73_10630</name>
</gene>
<dbReference type="Gene3D" id="2.170.130.10">
    <property type="entry name" value="TonB-dependent receptor, plug domain"/>
    <property type="match status" value="1"/>
</dbReference>
<accession>A0A9D9HVH1</accession>
<evidence type="ECO:0000313" key="3">
    <source>
        <dbReference type="EMBL" id="MBO8460765.1"/>
    </source>
</evidence>
<dbReference type="InterPro" id="IPR039426">
    <property type="entry name" value="TonB-dep_rcpt-like"/>
</dbReference>
<dbReference type="Pfam" id="PF07715">
    <property type="entry name" value="Plug"/>
    <property type="match status" value="1"/>
</dbReference>
<protein>
    <submittedName>
        <fullName evidence="3">TonB-dependent receptor</fullName>
    </submittedName>
</protein>
<comment type="caution">
    <text evidence="3">The sequence shown here is derived from an EMBL/GenBank/DDBJ whole genome shotgun (WGS) entry which is preliminary data.</text>
</comment>
<dbReference type="PANTHER" id="PTHR30069">
    <property type="entry name" value="TONB-DEPENDENT OUTER MEMBRANE RECEPTOR"/>
    <property type="match status" value="1"/>
</dbReference>
<dbReference type="Pfam" id="PF13620">
    <property type="entry name" value="CarboxypepD_reg"/>
    <property type="match status" value="1"/>
</dbReference>
<dbReference type="Proteomes" id="UP000823641">
    <property type="component" value="Unassembled WGS sequence"/>
</dbReference>
<evidence type="ECO:0000256" key="1">
    <source>
        <dbReference type="ARBA" id="ARBA00022729"/>
    </source>
</evidence>
<evidence type="ECO:0000313" key="4">
    <source>
        <dbReference type="Proteomes" id="UP000823641"/>
    </source>
</evidence>
<dbReference type="InterPro" id="IPR012910">
    <property type="entry name" value="Plug_dom"/>
</dbReference>
<dbReference type="SUPFAM" id="SSF49464">
    <property type="entry name" value="Carboxypeptidase regulatory domain-like"/>
    <property type="match status" value="1"/>
</dbReference>
<proteinExistence type="predicted"/>